<proteinExistence type="predicted"/>
<evidence type="ECO:0000256" key="8">
    <source>
        <dbReference type="ARBA" id="ARBA00023239"/>
    </source>
</evidence>
<sequence length="354" mass="39959">MLNRKRLNNNSSNNNLNSTSTNKNGITSIPKTVLKSSGTMTKKGLVRIGNALKKIPIHKPPQIVRWDFLGVGMSYLWGMINRRALPRLLRKPIYKAWIYTFKCNTEEIPDPLDSYPSLAEFFARPIKPEARPIHEGGSVSPVDGRVLAVGEITSDSVEQVKGVTYNINHFLGCDPKSLMRNPEENKLYQCILYLSPGDYHRIHSSEDWTIDTRCHFPGTLFPVNKPFLKMIPSLFALNERIVLKGEWDQGFYSLTAVGAYNVGSISLNFDQVAQTNKITRDFTCKNLEYFSWNGVGSHSYDHIYDTPIPQSKGQEVGQFHLGSTVVLIFEAKEFEFTIKPGDYCKMGTLIGKSI</sequence>
<evidence type="ECO:0000256" key="3">
    <source>
        <dbReference type="ARBA" id="ARBA00012243"/>
    </source>
</evidence>
<evidence type="ECO:0000256" key="9">
    <source>
        <dbReference type="ARBA" id="ARBA00023264"/>
    </source>
</evidence>
<protein>
    <recommendedName>
        <fullName evidence="3">phosphatidylserine decarboxylase</fullName>
        <ecNumber evidence="3">4.1.1.65</ecNumber>
    </recommendedName>
</protein>
<dbReference type="NCBIfam" id="TIGR00163">
    <property type="entry name" value="PS_decarb"/>
    <property type="match status" value="1"/>
</dbReference>
<keyword evidence="14" id="KW-1185">Reference proteome</keyword>
<dbReference type="InterPro" id="IPR003817">
    <property type="entry name" value="PS_Dcarbxylase"/>
</dbReference>
<accession>A0A152A8N9</accession>
<dbReference type="STRING" id="361077.A0A152A8N9"/>
<dbReference type="AlphaFoldDB" id="A0A152A8N9"/>
<dbReference type="Proteomes" id="UP000076078">
    <property type="component" value="Unassembled WGS sequence"/>
</dbReference>
<keyword evidence="10" id="KW-0670">Pyruvate</keyword>
<dbReference type="EC" id="4.1.1.65" evidence="3"/>
<name>A0A152A8N9_TIELA</name>
<evidence type="ECO:0000256" key="1">
    <source>
        <dbReference type="ARBA" id="ARBA00001928"/>
    </source>
</evidence>
<comment type="caution">
    <text evidence="13">The sequence shown here is derived from an EMBL/GenBank/DDBJ whole genome shotgun (WGS) entry which is preliminary data.</text>
</comment>
<evidence type="ECO:0000256" key="10">
    <source>
        <dbReference type="ARBA" id="ARBA00023317"/>
    </source>
</evidence>
<evidence type="ECO:0000256" key="6">
    <source>
        <dbReference type="ARBA" id="ARBA00023098"/>
    </source>
</evidence>
<dbReference type="GO" id="GO:0005739">
    <property type="term" value="C:mitochondrion"/>
    <property type="evidence" value="ECO:0007669"/>
    <property type="project" value="TreeGrafter"/>
</dbReference>
<evidence type="ECO:0000256" key="4">
    <source>
        <dbReference type="ARBA" id="ARBA00022516"/>
    </source>
</evidence>
<comment type="cofactor">
    <cofactor evidence="1">
        <name>pyruvate</name>
        <dbReference type="ChEBI" id="CHEBI:15361"/>
    </cofactor>
</comment>
<dbReference type="InterPro" id="IPR033177">
    <property type="entry name" value="PSD-B"/>
</dbReference>
<keyword evidence="7" id="KW-0594">Phospholipid biosynthesis</keyword>
<dbReference type="EMBL" id="LODT01000001">
    <property type="protein sequence ID" value="KYR02608.1"/>
    <property type="molecule type" value="Genomic_DNA"/>
</dbReference>
<evidence type="ECO:0000256" key="7">
    <source>
        <dbReference type="ARBA" id="ARBA00023209"/>
    </source>
</evidence>
<reference evidence="13 14" key="1">
    <citation type="submission" date="2015-12" db="EMBL/GenBank/DDBJ databases">
        <title>Dictyostelia acquired genes for synthesis and detection of signals that induce cell-type specialization by lateral gene transfer from prokaryotes.</title>
        <authorList>
            <person name="Gloeckner G."/>
            <person name="Schaap P."/>
        </authorList>
    </citation>
    <scope>NUCLEOTIDE SEQUENCE [LARGE SCALE GENOMIC DNA]</scope>
    <source>
        <strain evidence="13 14">TK</strain>
    </source>
</reference>
<dbReference type="OrthoDB" id="4330at2759"/>
<evidence type="ECO:0000256" key="5">
    <source>
        <dbReference type="ARBA" id="ARBA00022793"/>
    </source>
</evidence>
<evidence type="ECO:0000313" key="14">
    <source>
        <dbReference type="Proteomes" id="UP000076078"/>
    </source>
</evidence>
<dbReference type="UniPathway" id="UPA00558"/>
<evidence type="ECO:0000256" key="12">
    <source>
        <dbReference type="SAM" id="MobiDB-lite"/>
    </source>
</evidence>
<dbReference type="Pfam" id="PF02666">
    <property type="entry name" value="PS_Dcarbxylase"/>
    <property type="match status" value="1"/>
</dbReference>
<keyword evidence="6" id="KW-0443">Lipid metabolism</keyword>
<feature type="region of interest" description="Disordered" evidence="12">
    <location>
        <begin position="1"/>
        <end position="33"/>
    </location>
</feature>
<keyword evidence="8" id="KW-0456">Lyase</keyword>
<keyword evidence="5" id="KW-0210">Decarboxylase</keyword>
<dbReference type="GO" id="GO:0004609">
    <property type="term" value="F:phosphatidylserine decarboxylase activity"/>
    <property type="evidence" value="ECO:0007669"/>
    <property type="project" value="UniProtKB-EC"/>
</dbReference>
<evidence type="ECO:0000313" key="13">
    <source>
        <dbReference type="EMBL" id="KYR02608.1"/>
    </source>
</evidence>
<dbReference type="InParanoid" id="A0A152A8N9"/>
<feature type="compositionally biased region" description="Low complexity" evidence="12">
    <location>
        <begin position="8"/>
        <end position="24"/>
    </location>
</feature>
<dbReference type="OMA" id="RWVANQC"/>
<dbReference type="FunCoup" id="A0A152A8N9">
    <property type="interactions" value="268"/>
</dbReference>
<keyword evidence="9" id="KW-1208">Phospholipid metabolism</keyword>
<dbReference type="GO" id="GO:0006646">
    <property type="term" value="P:phosphatidylethanolamine biosynthetic process"/>
    <property type="evidence" value="ECO:0007669"/>
    <property type="project" value="UniProtKB-UniPathway"/>
</dbReference>
<keyword evidence="4" id="KW-0444">Lipid biosynthesis</keyword>
<dbReference type="PANTHER" id="PTHR10067:SF7">
    <property type="entry name" value="PHOSPHATIDYLSERINE DECARBOXYLASE"/>
    <property type="match status" value="1"/>
</dbReference>
<comment type="pathway">
    <text evidence="2">Lipid metabolism.</text>
</comment>
<comment type="pathway">
    <text evidence="11">Phospholipid metabolism; phosphatidylethanolamine biosynthesis.</text>
</comment>
<organism evidence="13 14">
    <name type="scientific">Tieghemostelium lacteum</name>
    <name type="common">Slime mold</name>
    <name type="synonym">Dictyostelium lacteum</name>
    <dbReference type="NCBI Taxonomy" id="361077"/>
    <lineage>
        <taxon>Eukaryota</taxon>
        <taxon>Amoebozoa</taxon>
        <taxon>Evosea</taxon>
        <taxon>Eumycetozoa</taxon>
        <taxon>Dictyostelia</taxon>
        <taxon>Dictyosteliales</taxon>
        <taxon>Raperosteliaceae</taxon>
        <taxon>Tieghemostelium</taxon>
    </lineage>
</organism>
<evidence type="ECO:0000256" key="2">
    <source>
        <dbReference type="ARBA" id="ARBA00005189"/>
    </source>
</evidence>
<gene>
    <name evidence="13" type="ORF">DLAC_00055</name>
</gene>
<evidence type="ECO:0000256" key="11">
    <source>
        <dbReference type="ARBA" id="ARBA00024326"/>
    </source>
</evidence>
<dbReference type="PANTHER" id="PTHR10067">
    <property type="entry name" value="PHOSPHATIDYLSERINE DECARBOXYLASE"/>
    <property type="match status" value="1"/>
</dbReference>